<comment type="similarity">
    <text evidence="7">Belongs to the transferase hexapeptide repeat family. LpxD subfamily.</text>
</comment>
<dbReference type="UniPathway" id="UPA00973"/>
<keyword evidence="2 7" id="KW-0441">Lipid A biosynthesis</keyword>
<name>A0A1A9FJP0_9HYPH</name>
<dbReference type="EMBL" id="PKQI01000003">
    <property type="protein sequence ID" value="NNV22188.1"/>
    <property type="molecule type" value="Genomic_DNA"/>
</dbReference>
<dbReference type="NCBIfam" id="TIGR01853">
    <property type="entry name" value="lipid_A_lpxD"/>
    <property type="match status" value="1"/>
</dbReference>
<evidence type="ECO:0000313" key="10">
    <source>
        <dbReference type="EMBL" id="OYR30789.1"/>
    </source>
</evidence>
<evidence type="ECO:0000259" key="8">
    <source>
        <dbReference type="Pfam" id="PF04613"/>
    </source>
</evidence>
<dbReference type="GO" id="GO:0009245">
    <property type="term" value="P:lipid A biosynthetic process"/>
    <property type="evidence" value="ECO:0007669"/>
    <property type="project" value="UniProtKB-UniRule"/>
</dbReference>
<dbReference type="GO" id="GO:0016020">
    <property type="term" value="C:membrane"/>
    <property type="evidence" value="ECO:0007669"/>
    <property type="project" value="GOC"/>
</dbReference>
<dbReference type="SUPFAM" id="SSF51161">
    <property type="entry name" value="Trimeric LpxA-like enzymes"/>
    <property type="match status" value="1"/>
</dbReference>
<evidence type="ECO:0000313" key="11">
    <source>
        <dbReference type="Proteomes" id="UP000216188"/>
    </source>
</evidence>
<dbReference type="InterPro" id="IPR020573">
    <property type="entry name" value="UDP_GlcNAc_AcTrfase_non-rep"/>
</dbReference>
<comment type="function">
    <text evidence="7">Catalyzes the N-acylation of UDP-3-O-acylglucosamine using 3-hydroxyacyl-ACP as the acyl donor. Is involved in the biosynthesis of lipid A, a phosphorylated glycolipid that anchors the lipopolysaccharide to the outer membrane of the cell.</text>
</comment>
<dbReference type="RefSeq" id="WP_007875197.1">
    <property type="nucleotide sequence ID" value="NZ_CAXURC020000001.1"/>
</dbReference>
<comment type="catalytic activity">
    <reaction evidence="7">
        <text>a UDP-3-O-[(3R)-3-hydroxyacyl]-alpha-D-glucosamine + a (3R)-hydroxyacyl-[ACP] = a UDP-2-N,3-O-bis[(3R)-3-hydroxyacyl]-alpha-D-glucosamine + holo-[ACP] + H(+)</text>
        <dbReference type="Rhea" id="RHEA:53836"/>
        <dbReference type="Rhea" id="RHEA-COMP:9685"/>
        <dbReference type="Rhea" id="RHEA-COMP:9945"/>
        <dbReference type="ChEBI" id="CHEBI:15378"/>
        <dbReference type="ChEBI" id="CHEBI:64479"/>
        <dbReference type="ChEBI" id="CHEBI:78827"/>
        <dbReference type="ChEBI" id="CHEBI:137740"/>
        <dbReference type="ChEBI" id="CHEBI:137748"/>
        <dbReference type="EC" id="2.3.1.191"/>
    </reaction>
</comment>
<organism evidence="10 11">
    <name type="scientific">Brucella pseudogrignonensis</name>
    <dbReference type="NCBI Taxonomy" id="419475"/>
    <lineage>
        <taxon>Bacteria</taxon>
        <taxon>Pseudomonadati</taxon>
        <taxon>Pseudomonadota</taxon>
        <taxon>Alphaproteobacteria</taxon>
        <taxon>Hyphomicrobiales</taxon>
        <taxon>Brucellaceae</taxon>
        <taxon>Brucella/Ochrobactrum group</taxon>
        <taxon>Brucella</taxon>
    </lineage>
</organism>
<evidence type="ECO:0000256" key="3">
    <source>
        <dbReference type="ARBA" id="ARBA00022679"/>
    </source>
</evidence>
<evidence type="ECO:0000256" key="4">
    <source>
        <dbReference type="ARBA" id="ARBA00022737"/>
    </source>
</evidence>
<dbReference type="EMBL" id="NNRM01000003">
    <property type="protein sequence ID" value="OYR30789.1"/>
    <property type="molecule type" value="Genomic_DNA"/>
</dbReference>
<keyword evidence="3 7" id="KW-0808">Transferase</keyword>
<proteinExistence type="inferred from homology"/>
<evidence type="ECO:0000256" key="2">
    <source>
        <dbReference type="ARBA" id="ARBA00022556"/>
    </source>
</evidence>
<keyword evidence="1 7" id="KW-0444">Lipid biosynthesis</keyword>
<evidence type="ECO:0000313" key="12">
    <source>
        <dbReference type="Proteomes" id="UP000526233"/>
    </source>
</evidence>
<sequence>MADPIFFKPSRDLTIGDIADFTGASLRNPKLAPRSVARLASLNDASDDALVFVDGKKNAQALAGIKAAGVLCSEDVADSVPSNVATLVTRNPQRDFSSVGRMLFPVSVRPESWLGETGVSPAAYVHPTASIEAGATIEAGAVIGKGVSVGTGTLIAATAVVGEGCQIGRDSYIAPGVAVQFAMIGNRVSLHPGVRIGQDGFGYVPGPRGLEKVPQLGRVILQDDVEIGANTTIDRGALSDTVIGEGTKIDNLVQIAHNVRIGRFCIVAAHCGISGSCVIGDQTMLGGRVGLADHLVIGSRVQIAAASGVMNDIPDGERWGGFPARPIKQWFRDIANIRSIGKPKKEQSSDE</sequence>
<evidence type="ECO:0000256" key="1">
    <source>
        <dbReference type="ARBA" id="ARBA00022516"/>
    </source>
</evidence>
<comment type="subunit">
    <text evidence="7">Homotrimer.</text>
</comment>
<dbReference type="InterPro" id="IPR011004">
    <property type="entry name" value="Trimer_LpxA-like_sf"/>
</dbReference>
<dbReference type="Gene3D" id="3.40.1390.10">
    <property type="entry name" value="MurE/MurF, N-terminal domain"/>
    <property type="match status" value="1"/>
</dbReference>
<accession>A0A1A9FJP0</accession>
<dbReference type="InterPro" id="IPR007691">
    <property type="entry name" value="LpxD"/>
</dbReference>
<dbReference type="PANTHER" id="PTHR43378:SF2">
    <property type="entry name" value="UDP-3-O-ACYLGLUCOSAMINE N-ACYLTRANSFERASE 1, MITOCHONDRIAL-RELATED"/>
    <property type="match status" value="1"/>
</dbReference>
<dbReference type="Proteomes" id="UP000526233">
    <property type="component" value="Unassembled WGS sequence"/>
</dbReference>
<keyword evidence="5 7" id="KW-0443">Lipid metabolism</keyword>
<dbReference type="GO" id="GO:0016410">
    <property type="term" value="F:N-acyltransferase activity"/>
    <property type="evidence" value="ECO:0007669"/>
    <property type="project" value="InterPro"/>
</dbReference>
<evidence type="ECO:0000313" key="9">
    <source>
        <dbReference type="EMBL" id="NNV22188.1"/>
    </source>
</evidence>
<feature type="active site" description="Proton acceptor" evidence="7">
    <location>
        <position position="257"/>
    </location>
</feature>
<comment type="pathway">
    <text evidence="7">Bacterial outer membrane biogenesis; LPS lipid A biosynthesis.</text>
</comment>
<dbReference type="Pfam" id="PF04613">
    <property type="entry name" value="LpxD"/>
    <property type="match status" value="1"/>
</dbReference>
<dbReference type="STRING" id="419475.A8A54_05375"/>
<dbReference type="Pfam" id="PF00132">
    <property type="entry name" value="Hexapep"/>
    <property type="match status" value="1"/>
</dbReference>
<evidence type="ECO:0000256" key="6">
    <source>
        <dbReference type="ARBA" id="ARBA00023315"/>
    </source>
</evidence>
<evidence type="ECO:0000256" key="5">
    <source>
        <dbReference type="ARBA" id="ARBA00023098"/>
    </source>
</evidence>
<dbReference type="Proteomes" id="UP000216188">
    <property type="component" value="Unassembled WGS sequence"/>
</dbReference>
<evidence type="ECO:0000256" key="7">
    <source>
        <dbReference type="HAMAP-Rule" id="MF_00523"/>
    </source>
</evidence>
<dbReference type="GO" id="GO:0103118">
    <property type="term" value="F:UDP-3-O-[(3R)-3-hydroxyacyl]-glucosamine N-acyltransferase activity"/>
    <property type="evidence" value="ECO:0007669"/>
    <property type="project" value="UniProtKB-EC"/>
</dbReference>
<dbReference type="PROSITE" id="PS00101">
    <property type="entry name" value="HEXAPEP_TRANSFERASES"/>
    <property type="match status" value="1"/>
</dbReference>
<reference evidence="9 12" key="2">
    <citation type="submission" date="2018-11" db="EMBL/GenBank/DDBJ databases">
        <title>Genome sequencing and analysis.</title>
        <authorList>
            <person name="Huang Y.-T."/>
        </authorList>
    </citation>
    <scope>NUCLEOTIDE SEQUENCE [LARGE SCALE GENOMIC DNA]</scope>
    <source>
        <strain evidence="9 12">SHIN</strain>
    </source>
</reference>
<feature type="domain" description="UDP-3-O-[3-hydroxymyristoyl] glucosamine N-acyltransferase non-repeat region" evidence="8">
    <location>
        <begin position="35"/>
        <end position="99"/>
    </location>
</feature>
<dbReference type="InterPro" id="IPR001451">
    <property type="entry name" value="Hexapep"/>
</dbReference>
<keyword evidence="4 7" id="KW-0677">Repeat</keyword>
<dbReference type="KEGG" id="ops:A8A54_05375"/>
<gene>
    <name evidence="7 10" type="primary">lpxD</name>
    <name evidence="10" type="ORF">CEV34_0181</name>
    <name evidence="9" type="ORF">EHE22_17370</name>
</gene>
<reference evidence="10 11" key="1">
    <citation type="submission" date="2017-07" db="EMBL/GenBank/DDBJ databases">
        <title>Phylogenetic study on the rhizospheric bacterium Ochrobactrum sp. A44.</title>
        <authorList>
            <person name="Krzyzanowska D.M."/>
            <person name="Ossowicki A."/>
            <person name="Rajewska M."/>
            <person name="Maciag T."/>
            <person name="Kaczynski Z."/>
            <person name="Czerwicka M."/>
            <person name="Jafra S."/>
        </authorList>
    </citation>
    <scope>NUCLEOTIDE SEQUENCE [LARGE SCALE GENOMIC DNA]</scope>
    <source>
        <strain evidence="10 11">CCUG 30717</strain>
    </source>
</reference>
<comment type="caution">
    <text evidence="10">The sequence shown here is derived from an EMBL/GenBank/DDBJ whole genome shotgun (WGS) entry which is preliminary data.</text>
</comment>
<dbReference type="PANTHER" id="PTHR43378">
    <property type="entry name" value="UDP-3-O-ACYLGLUCOSAMINE N-ACYLTRANSFERASE"/>
    <property type="match status" value="1"/>
</dbReference>
<keyword evidence="6 7" id="KW-0012">Acyltransferase</keyword>
<dbReference type="OrthoDB" id="9784739at2"/>
<dbReference type="AlphaFoldDB" id="A0A1A9FJP0"/>
<dbReference type="EC" id="2.3.1.191" evidence="7"/>
<dbReference type="CDD" id="cd03352">
    <property type="entry name" value="LbH_LpxD"/>
    <property type="match status" value="1"/>
</dbReference>
<keyword evidence="11" id="KW-1185">Reference proteome</keyword>
<protein>
    <recommendedName>
        <fullName evidence="7">UDP-3-O-acylglucosamine N-acyltransferase</fullName>
        <ecNumber evidence="7">2.3.1.191</ecNumber>
    </recommendedName>
</protein>
<dbReference type="HAMAP" id="MF_00523">
    <property type="entry name" value="LpxD"/>
    <property type="match status" value="1"/>
</dbReference>
<dbReference type="NCBIfam" id="NF002060">
    <property type="entry name" value="PRK00892.1"/>
    <property type="match status" value="1"/>
</dbReference>
<dbReference type="InterPro" id="IPR018357">
    <property type="entry name" value="Hexapep_transf_CS"/>
</dbReference>
<dbReference type="Gene3D" id="2.160.10.10">
    <property type="entry name" value="Hexapeptide repeat proteins"/>
    <property type="match status" value="1"/>
</dbReference>